<evidence type="ECO:0000313" key="6">
    <source>
        <dbReference type="EMBL" id="HGU31545.1"/>
    </source>
</evidence>
<dbReference type="PROSITE" id="PS50893">
    <property type="entry name" value="ABC_TRANSPORTER_2"/>
    <property type="match status" value="1"/>
</dbReference>
<organism evidence="6">
    <name type="scientific">Desulfatirhabdium butyrativorans</name>
    <dbReference type="NCBI Taxonomy" id="340467"/>
    <lineage>
        <taxon>Bacteria</taxon>
        <taxon>Pseudomonadati</taxon>
        <taxon>Thermodesulfobacteriota</taxon>
        <taxon>Desulfobacteria</taxon>
        <taxon>Desulfobacterales</taxon>
        <taxon>Desulfatirhabdiaceae</taxon>
        <taxon>Desulfatirhabdium</taxon>
    </lineage>
</organism>
<dbReference type="AlphaFoldDB" id="A0A7C4MP15"/>
<dbReference type="InterPro" id="IPR003439">
    <property type="entry name" value="ABC_transporter-like_ATP-bd"/>
</dbReference>
<proteinExistence type="inferred from homology"/>
<dbReference type="Pfam" id="PF00005">
    <property type="entry name" value="ABC_tran"/>
    <property type="match status" value="1"/>
</dbReference>
<dbReference type="SUPFAM" id="SSF52540">
    <property type="entry name" value="P-loop containing nucleoside triphosphate hydrolases"/>
    <property type="match status" value="1"/>
</dbReference>
<dbReference type="PANTHER" id="PTHR43776">
    <property type="entry name" value="TRANSPORT ATP-BINDING PROTEIN"/>
    <property type="match status" value="1"/>
</dbReference>
<dbReference type="Gene3D" id="3.40.50.300">
    <property type="entry name" value="P-loop containing nucleotide triphosphate hydrolases"/>
    <property type="match status" value="1"/>
</dbReference>
<evidence type="ECO:0000256" key="4">
    <source>
        <dbReference type="ARBA" id="ARBA00022840"/>
    </source>
</evidence>
<evidence type="ECO:0000256" key="2">
    <source>
        <dbReference type="ARBA" id="ARBA00022448"/>
    </source>
</evidence>
<dbReference type="GO" id="GO:0016887">
    <property type="term" value="F:ATP hydrolysis activity"/>
    <property type="evidence" value="ECO:0007669"/>
    <property type="project" value="InterPro"/>
</dbReference>
<dbReference type="GO" id="GO:0055085">
    <property type="term" value="P:transmembrane transport"/>
    <property type="evidence" value="ECO:0007669"/>
    <property type="project" value="UniProtKB-ARBA"/>
</dbReference>
<keyword evidence="4 6" id="KW-0067">ATP-binding</keyword>
<gene>
    <name evidence="6" type="ORF">ENS29_01655</name>
</gene>
<dbReference type="InterPro" id="IPR017871">
    <property type="entry name" value="ABC_transporter-like_CS"/>
</dbReference>
<protein>
    <submittedName>
        <fullName evidence="6">ABC transporter ATP-binding protein</fullName>
    </submittedName>
</protein>
<reference evidence="6" key="1">
    <citation type="journal article" date="2020" name="mSystems">
        <title>Genome- and Community-Level Interaction Insights into Carbon Utilization and Element Cycling Functions of Hydrothermarchaeota in Hydrothermal Sediment.</title>
        <authorList>
            <person name="Zhou Z."/>
            <person name="Liu Y."/>
            <person name="Xu W."/>
            <person name="Pan J."/>
            <person name="Luo Z.H."/>
            <person name="Li M."/>
        </authorList>
    </citation>
    <scope>NUCLEOTIDE SEQUENCE [LARGE SCALE GENOMIC DNA]</scope>
    <source>
        <strain evidence="6">SpSt-477</strain>
    </source>
</reference>
<evidence type="ECO:0000256" key="3">
    <source>
        <dbReference type="ARBA" id="ARBA00022741"/>
    </source>
</evidence>
<dbReference type="InterPro" id="IPR003593">
    <property type="entry name" value="AAA+_ATPase"/>
</dbReference>
<dbReference type="EMBL" id="DSUH01000038">
    <property type="protein sequence ID" value="HGU31545.1"/>
    <property type="molecule type" value="Genomic_DNA"/>
</dbReference>
<comment type="caution">
    <text evidence="6">The sequence shown here is derived from an EMBL/GenBank/DDBJ whole genome shotgun (WGS) entry which is preliminary data.</text>
</comment>
<comment type="similarity">
    <text evidence="1">Belongs to the ABC transporter superfamily.</text>
</comment>
<sequence>MNVVASNILSQSLWITEWYGAFMLQADHITHAFRTGLFSSSRMVLNNVSLHIERGNRCGLIGPSGSGKSTLARILAAQLIPNRGTVRYEGKDVFRMDAAGKRRYRCAVQMIFQNPLLSLDPMQKIIDAVREPLMVHNICRTQTQGTDMASELLTRCGISEAVFQRKPCQISGGQAQRVVIARALGLRPDFLIADEPTSMLDISVQAQILRLMMSIQTESGMGILLITHDMDLIRACCDRVVRIQPDGTLVEERPGMDEKIRLTS</sequence>
<dbReference type="GO" id="GO:0005524">
    <property type="term" value="F:ATP binding"/>
    <property type="evidence" value="ECO:0007669"/>
    <property type="project" value="UniProtKB-KW"/>
</dbReference>
<dbReference type="PROSITE" id="PS00211">
    <property type="entry name" value="ABC_TRANSPORTER_1"/>
    <property type="match status" value="1"/>
</dbReference>
<dbReference type="InterPro" id="IPR050319">
    <property type="entry name" value="ABC_transp_ATP-bind"/>
</dbReference>
<dbReference type="InterPro" id="IPR027417">
    <property type="entry name" value="P-loop_NTPase"/>
</dbReference>
<dbReference type="CDD" id="cd03257">
    <property type="entry name" value="ABC_NikE_OppD_transporters"/>
    <property type="match status" value="1"/>
</dbReference>
<evidence type="ECO:0000259" key="5">
    <source>
        <dbReference type="PROSITE" id="PS50893"/>
    </source>
</evidence>
<dbReference type="PANTHER" id="PTHR43776:SF7">
    <property type="entry name" value="D,D-DIPEPTIDE TRANSPORT ATP-BINDING PROTEIN DDPF-RELATED"/>
    <property type="match status" value="1"/>
</dbReference>
<evidence type="ECO:0000256" key="1">
    <source>
        <dbReference type="ARBA" id="ARBA00005417"/>
    </source>
</evidence>
<name>A0A7C4MP15_9BACT</name>
<accession>A0A7C4MP15</accession>
<feature type="domain" description="ABC transporter" evidence="5">
    <location>
        <begin position="24"/>
        <end position="263"/>
    </location>
</feature>
<keyword evidence="2" id="KW-0813">Transport</keyword>
<dbReference type="SMART" id="SM00382">
    <property type="entry name" value="AAA"/>
    <property type="match status" value="1"/>
</dbReference>
<keyword evidence="3" id="KW-0547">Nucleotide-binding</keyword>